<sequence>MDSEEVPRLCLVLDSTAKNPDAENTVWNPADTLCGHLTLSTNNELVISVSRHWITELAPGGLDLTILKAERKFHSQAQDILPTEIFRKDSPPEHFIYEAPFHFLISSMLAKPDPDSPQQC</sequence>
<dbReference type="EMBL" id="MU003720">
    <property type="protein sequence ID" value="KAF2802906.1"/>
    <property type="molecule type" value="Genomic_DNA"/>
</dbReference>
<dbReference type="RefSeq" id="XP_033569870.1">
    <property type="nucleotide sequence ID" value="XM_033726193.1"/>
</dbReference>
<evidence type="ECO:0000313" key="3">
    <source>
        <dbReference type="RefSeq" id="XP_033569870.1"/>
    </source>
</evidence>
<gene>
    <name evidence="1 3" type="ORF">BDZ99DRAFT_527007</name>
</gene>
<name>A0A6A6Y262_9PEZI</name>
<protein>
    <submittedName>
        <fullName evidence="1 3">Uncharacterized protein</fullName>
    </submittedName>
</protein>
<dbReference type="Proteomes" id="UP000504636">
    <property type="component" value="Unplaced"/>
</dbReference>
<reference evidence="3" key="2">
    <citation type="submission" date="2020-04" db="EMBL/GenBank/DDBJ databases">
        <authorList>
            <consortium name="NCBI Genome Project"/>
        </authorList>
    </citation>
    <scope>NUCLEOTIDE SEQUENCE</scope>
    <source>
        <strain evidence="3">CBS 304.34</strain>
    </source>
</reference>
<evidence type="ECO:0000313" key="2">
    <source>
        <dbReference type="Proteomes" id="UP000504636"/>
    </source>
</evidence>
<accession>A0A6A6Y262</accession>
<dbReference type="GeneID" id="54467086"/>
<organism evidence="1">
    <name type="scientific">Mytilinidion resinicola</name>
    <dbReference type="NCBI Taxonomy" id="574789"/>
    <lineage>
        <taxon>Eukaryota</taxon>
        <taxon>Fungi</taxon>
        <taxon>Dikarya</taxon>
        <taxon>Ascomycota</taxon>
        <taxon>Pezizomycotina</taxon>
        <taxon>Dothideomycetes</taxon>
        <taxon>Pleosporomycetidae</taxon>
        <taxon>Mytilinidiales</taxon>
        <taxon>Mytilinidiaceae</taxon>
        <taxon>Mytilinidion</taxon>
    </lineage>
</organism>
<keyword evidence="2" id="KW-1185">Reference proteome</keyword>
<proteinExistence type="predicted"/>
<reference evidence="3" key="3">
    <citation type="submission" date="2025-04" db="UniProtKB">
        <authorList>
            <consortium name="RefSeq"/>
        </authorList>
    </citation>
    <scope>IDENTIFICATION</scope>
    <source>
        <strain evidence="3">CBS 304.34</strain>
    </source>
</reference>
<evidence type="ECO:0000313" key="1">
    <source>
        <dbReference type="EMBL" id="KAF2802906.1"/>
    </source>
</evidence>
<dbReference type="AlphaFoldDB" id="A0A6A6Y262"/>
<reference evidence="1 3" key="1">
    <citation type="journal article" date="2020" name="Stud. Mycol.">
        <title>101 Dothideomycetes genomes: a test case for predicting lifestyles and emergence of pathogens.</title>
        <authorList>
            <person name="Haridas S."/>
            <person name="Albert R."/>
            <person name="Binder M."/>
            <person name="Bloem J."/>
            <person name="Labutti K."/>
            <person name="Salamov A."/>
            <person name="Andreopoulos B."/>
            <person name="Baker S."/>
            <person name="Barry K."/>
            <person name="Bills G."/>
            <person name="Bluhm B."/>
            <person name="Cannon C."/>
            <person name="Castanera R."/>
            <person name="Culley D."/>
            <person name="Daum C."/>
            <person name="Ezra D."/>
            <person name="Gonzalez J."/>
            <person name="Henrissat B."/>
            <person name="Kuo A."/>
            <person name="Liang C."/>
            <person name="Lipzen A."/>
            <person name="Lutzoni F."/>
            <person name="Magnuson J."/>
            <person name="Mondo S."/>
            <person name="Nolan M."/>
            <person name="Ohm R."/>
            <person name="Pangilinan J."/>
            <person name="Park H.-J."/>
            <person name="Ramirez L."/>
            <person name="Alfaro M."/>
            <person name="Sun H."/>
            <person name="Tritt A."/>
            <person name="Yoshinaga Y."/>
            <person name="Zwiers L.-H."/>
            <person name="Turgeon B."/>
            <person name="Goodwin S."/>
            <person name="Spatafora J."/>
            <person name="Crous P."/>
            <person name="Grigoriev I."/>
        </authorList>
    </citation>
    <scope>NUCLEOTIDE SEQUENCE</scope>
    <source>
        <strain evidence="1 3">CBS 304.34</strain>
    </source>
</reference>